<dbReference type="EMBL" id="JBJQND010000013">
    <property type="protein sequence ID" value="KAL3858396.1"/>
    <property type="molecule type" value="Genomic_DNA"/>
</dbReference>
<dbReference type="Proteomes" id="UP001634394">
    <property type="component" value="Unassembled WGS sequence"/>
</dbReference>
<name>A0ABD3V9Z3_SINWO</name>
<reference evidence="11 12" key="1">
    <citation type="submission" date="2024-11" db="EMBL/GenBank/DDBJ databases">
        <title>Chromosome-level genome assembly of the freshwater bivalve Anodonta woodiana.</title>
        <authorList>
            <person name="Chen X."/>
        </authorList>
    </citation>
    <scope>NUCLEOTIDE SEQUENCE [LARGE SCALE GENOMIC DNA]</scope>
    <source>
        <strain evidence="11">MN2024</strain>
        <tissue evidence="11">Gills</tissue>
    </source>
</reference>
<feature type="transmembrane region" description="Helical" evidence="9">
    <location>
        <begin position="295"/>
        <end position="319"/>
    </location>
</feature>
<evidence type="ECO:0000256" key="3">
    <source>
        <dbReference type="ARBA" id="ARBA00022989"/>
    </source>
</evidence>
<dbReference type="PRINTS" id="PR00237">
    <property type="entry name" value="GPCRRHODOPSN"/>
</dbReference>
<dbReference type="GO" id="GO:0004930">
    <property type="term" value="F:G protein-coupled receptor activity"/>
    <property type="evidence" value="ECO:0007669"/>
    <property type="project" value="UniProtKB-KW"/>
</dbReference>
<dbReference type="GO" id="GO:0016020">
    <property type="term" value="C:membrane"/>
    <property type="evidence" value="ECO:0007669"/>
    <property type="project" value="UniProtKB-SubCell"/>
</dbReference>
<gene>
    <name evidence="11" type="ORF">ACJMK2_012987</name>
</gene>
<comment type="caution">
    <text evidence="11">The sequence shown here is derived from an EMBL/GenBank/DDBJ whole genome shotgun (WGS) entry which is preliminary data.</text>
</comment>
<keyword evidence="12" id="KW-1185">Reference proteome</keyword>
<evidence type="ECO:0000256" key="1">
    <source>
        <dbReference type="ARBA" id="ARBA00004141"/>
    </source>
</evidence>
<keyword evidence="5 9" id="KW-0472">Membrane</keyword>
<feature type="transmembrane region" description="Helical" evidence="9">
    <location>
        <begin position="29"/>
        <end position="53"/>
    </location>
</feature>
<evidence type="ECO:0000256" key="6">
    <source>
        <dbReference type="ARBA" id="ARBA00023170"/>
    </source>
</evidence>
<evidence type="ECO:0000256" key="2">
    <source>
        <dbReference type="ARBA" id="ARBA00022692"/>
    </source>
</evidence>
<protein>
    <recommendedName>
        <fullName evidence="10">G-protein coupled receptors family 1 profile domain-containing protein</fullName>
    </recommendedName>
</protein>
<dbReference type="PANTHER" id="PTHR24238:SF47">
    <property type="entry name" value="ECDYSTEROIDS_DOPAMINE RECEPTOR-RELATED"/>
    <property type="match status" value="1"/>
</dbReference>
<proteinExistence type="inferred from homology"/>
<accession>A0ABD3V9Z3</accession>
<dbReference type="InterPro" id="IPR000276">
    <property type="entry name" value="GPCR_Rhodpsn"/>
</dbReference>
<keyword evidence="6 8" id="KW-0675">Receptor</keyword>
<dbReference type="PROSITE" id="PS50262">
    <property type="entry name" value="G_PROTEIN_RECEP_F1_2"/>
    <property type="match status" value="1"/>
</dbReference>
<evidence type="ECO:0000256" key="4">
    <source>
        <dbReference type="ARBA" id="ARBA00023040"/>
    </source>
</evidence>
<evidence type="ECO:0000256" key="5">
    <source>
        <dbReference type="ARBA" id="ARBA00023136"/>
    </source>
</evidence>
<evidence type="ECO:0000313" key="11">
    <source>
        <dbReference type="EMBL" id="KAL3858396.1"/>
    </source>
</evidence>
<feature type="transmembrane region" description="Helical" evidence="9">
    <location>
        <begin position="105"/>
        <end position="123"/>
    </location>
</feature>
<comment type="similarity">
    <text evidence="8">Belongs to the G-protein coupled receptor 1 family.</text>
</comment>
<keyword evidence="3 9" id="KW-1133">Transmembrane helix</keyword>
<feature type="transmembrane region" description="Helical" evidence="9">
    <location>
        <begin position="195"/>
        <end position="218"/>
    </location>
</feature>
<dbReference type="InterPro" id="IPR017452">
    <property type="entry name" value="GPCR_Rhodpsn_7TM"/>
</dbReference>
<evidence type="ECO:0000256" key="8">
    <source>
        <dbReference type="RuleBase" id="RU000688"/>
    </source>
</evidence>
<feature type="transmembrane region" description="Helical" evidence="9">
    <location>
        <begin position="144"/>
        <end position="164"/>
    </location>
</feature>
<feature type="domain" description="G-protein coupled receptors family 1 profile" evidence="10">
    <location>
        <begin position="45"/>
        <end position="355"/>
    </location>
</feature>
<sequence>MDENVSDIQHADLNTEIRIINDKMVLENLAAIVFISLLMIVGIPGNITALLVYFSKFKPSTYRTFVVCLAIVDLAACCISMPFIIVQSRYPILFPHDEVCKVFNLLSYIPCVSSVFILITIAVERYRKICVPHGTQMSDRMAKYICIIDILAACCLSSPAAVIYGKRSLKIEIDNINGSSCSVSDDMVNTKYPEYFNFANGFVLTASILALSIIYSLIGKKIVCMRKTGLGSNQLQSCQNYSASTLTTEIDNIHVEVNKREEYLDSGKTEFIPVELDAITKCNKKHSKTIRTTRIIFMITAVFVFSFLPYLAFSIIAALGFEEVLLQNISFAGTVTYKLFKHIFFISNATNPIIYGFCDKKFMDEICRLYKNICGLCLTKK</sequence>
<dbReference type="SUPFAM" id="SSF81321">
    <property type="entry name" value="Family A G protein-coupled receptor-like"/>
    <property type="match status" value="1"/>
</dbReference>
<dbReference type="Gene3D" id="1.20.1070.10">
    <property type="entry name" value="Rhodopsin 7-helix transmembrane proteins"/>
    <property type="match status" value="1"/>
</dbReference>
<feature type="transmembrane region" description="Helical" evidence="9">
    <location>
        <begin position="65"/>
        <end position="85"/>
    </location>
</feature>
<evidence type="ECO:0000259" key="10">
    <source>
        <dbReference type="PROSITE" id="PS50262"/>
    </source>
</evidence>
<keyword evidence="7 8" id="KW-0807">Transducer</keyword>
<dbReference type="CDD" id="cd00637">
    <property type="entry name" value="7tm_classA_rhodopsin-like"/>
    <property type="match status" value="1"/>
</dbReference>
<dbReference type="Pfam" id="PF00001">
    <property type="entry name" value="7tm_1"/>
    <property type="match status" value="1"/>
</dbReference>
<dbReference type="PANTHER" id="PTHR24238">
    <property type="entry name" value="G-PROTEIN COUPLED RECEPTOR"/>
    <property type="match status" value="1"/>
</dbReference>
<comment type="subcellular location">
    <subcellularLocation>
        <location evidence="1">Membrane</location>
        <topology evidence="1">Multi-pass membrane protein</topology>
    </subcellularLocation>
</comment>
<evidence type="ECO:0000256" key="7">
    <source>
        <dbReference type="ARBA" id="ARBA00023224"/>
    </source>
</evidence>
<dbReference type="AlphaFoldDB" id="A0ABD3V9Z3"/>
<dbReference type="PROSITE" id="PS00237">
    <property type="entry name" value="G_PROTEIN_RECEP_F1_1"/>
    <property type="match status" value="1"/>
</dbReference>
<keyword evidence="4 8" id="KW-0297">G-protein coupled receptor</keyword>
<evidence type="ECO:0000256" key="9">
    <source>
        <dbReference type="SAM" id="Phobius"/>
    </source>
</evidence>
<keyword evidence="2 8" id="KW-0812">Transmembrane</keyword>
<evidence type="ECO:0000313" key="12">
    <source>
        <dbReference type="Proteomes" id="UP001634394"/>
    </source>
</evidence>
<organism evidence="11 12">
    <name type="scientific">Sinanodonta woodiana</name>
    <name type="common">Chinese pond mussel</name>
    <name type="synonym">Anodonta woodiana</name>
    <dbReference type="NCBI Taxonomy" id="1069815"/>
    <lineage>
        <taxon>Eukaryota</taxon>
        <taxon>Metazoa</taxon>
        <taxon>Spiralia</taxon>
        <taxon>Lophotrochozoa</taxon>
        <taxon>Mollusca</taxon>
        <taxon>Bivalvia</taxon>
        <taxon>Autobranchia</taxon>
        <taxon>Heteroconchia</taxon>
        <taxon>Palaeoheterodonta</taxon>
        <taxon>Unionida</taxon>
        <taxon>Unionoidea</taxon>
        <taxon>Unionidae</taxon>
        <taxon>Unioninae</taxon>
        <taxon>Sinanodonta</taxon>
    </lineage>
</organism>